<evidence type="ECO:0000256" key="2">
    <source>
        <dbReference type="ARBA" id="ARBA00023002"/>
    </source>
</evidence>
<name>A0A9W8ZFF7_9PLEO</name>
<dbReference type="Proteomes" id="UP001140510">
    <property type="component" value="Unassembled WGS sequence"/>
</dbReference>
<organism evidence="4 5">
    <name type="scientific">Didymella pomorum</name>
    <dbReference type="NCBI Taxonomy" id="749634"/>
    <lineage>
        <taxon>Eukaryota</taxon>
        <taxon>Fungi</taxon>
        <taxon>Dikarya</taxon>
        <taxon>Ascomycota</taxon>
        <taxon>Pezizomycotina</taxon>
        <taxon>Dothideomycetes</taxon>
        <taxon>Pleosporomycetidae</taxon>
        <taxon>Pleosporales</taxon>
        <taxon>Pleosporineae</taxon>
        <taxon>Didymellaceae</taxon>
        <taxon>Didymella</taxon>
    </lineage>
</organism>
<evidence type="ECO:0008006" key="6">
    <source>
        <dbReference type="Google" id="ProtNLM"/>
    </source>
</evidence>
<dbReference type="Gene3D" id="3.40.50.720">
    <property type="entry name" value="NAD(P)-binding Rossmann-like Domain"/>
    <property type="match status" value="1"/>
</dbReference>
<dbReference type="GO" id="GO:0016614">
    <property type="term" value="F:oxidoreductase activity, acting on CH-OH group of donors"/>
    <property type="evidence" value="ECO:0007669"/>
    <property type="project" value="UniProtKB-ARBA"/>
</dbReference>
<comment type="caution">
    <text evidence="4">The sequence shown here is derived from an EMBL/GenBank/DDBJ whole genome shotgun (WGS) entry which is preliminary data.</text>
</comment>
<keyword evidence="5" id="KW-1185">Reference proteome</keyword>
<dbReference type="PRINTS" id="PR00081">
    <property type="entry name" value="GDHRDH"/>
</dbReference>
<dbReference type="EMBL" id="JAPEVA010000031">
    <property type="protein sequence ID" value="KAJ4405858.1"/>
    <property type="molecule type" value="Genomic_DNA"/>
</dbReference>
<accession>A0A9W8ZFF7</accession>
<dbReference type="InterPro" id="IPR002347">
    <property type="entry name" value="SDR_fam"/>
</dbReference>
<evidence type="ECO:0000256" key="3">
    <source>
        <dbReference type="SAM" id="MobiDB-lite"/>
    </source>
</evidence>
<dbReference type="InterPro" id="IPR036291">
    <property type="entry name" value="NAD(P)-bd_dom_sf"/>
</dbReference>
<reference evidence="4" key="1">
    <citation type="submission" date="2022-10" db="EMBL/GenBank/DDBJ databases">
        <title>Tapping the CABI collections for fungal endophytes: first genome assemblies for Collariella, Neodidymelliopsis, Ascochyta clinopodiicola, Didymella pomorum, Didymosphaeria variabile, Neocosmospora piperis and Neocucurbitaria cava.</title>
        <authorList>
            <person name="Hill R."/>
        </authorList>
    </citation>
    <scope>NUCLEOTIDE SEQUENCE</scope>
    <source>
        <strain evidence="4">IMI 355091</strain>
    </source>
</reference>
<evidence type="ECO:0000313" key="5">
    <source>
        <dbReference type="Proteomes" id="UP001140510"/>
    </source>
</evidence>
<dbReference type="Pfam" id="PF00106">
    <property type="entry name" value="adh_short"/>
    <property type="match status" value="1"/>
</dbReference>
<proteinExistence type="inferred from homology"/>
<comment type="similarity">
    <text evidence="1">Belongs to the short-chain dehydrogenases/reductases (SDR) family.</text>
</comment>
<gene>
    <name evidence="4" type="ORF">N0V91_004967</name>
</gene>
<dbReference type="PANTHER" id="PTHR48107">
    <property type="entry name" value="NADPH-DEPENDENT ALDEHYDE REDUCTASE-LIKE PROTEIN, CHLOROPLASTIC-RELATED"/>
    <property type="match status" value="1"/>
</dbReference>
<dbReference type="PANTHER" id="PTHR48107:SF16">
    <property type="entry name" value="NADPH-DEPENDENT ALDEHYDE REDUCTASE 1, CHLOROPLASTIC"/>
    <property type="match status" value="1"/>
</dbReference>
<evidence type="ECO:0000313" key="4">
    <source>
        <dbReference type="EMBL" id="KAJ4405858.1"/>
    </source>
</evidence>
<keyword evidence="2" id="KW-0560">Oxidoreductase</keyword>
<protein>
    <recommendedName>
        <fullName evidence="6">Oxidoreductase</fullName>
    </recommendedName>
</protein>
<dbReference type="OrthoDB" id="47007at2759"/>
<evidence type="ECO:0000256" key="1">
    <source>
        <dbReference type="ARBA" id="ARBA00006484"/>
    </source>
</evidence>
<dbReference type="AlphaFoldDB" id="A0A9W8ZFF7"/>
<sequence length="202" mass="21834">MSSPVLIDPRTRFSDMNLQLPPPAPFPVLQRDFPTKPDSGETSYKGHGRLAGRRALITGGDSGIGRAVVIAMAREGAKVAINYLPGEEINAEDLSKLLAQEGVEIFRLPGNLLDDALCDRLVKDAEKALCGLDILVNNAGRFNSFNDEITTYTTARWDLTIRTNLYTGFVLTRAAAETMPPGGSIIFTVSDLILNATNGIID</sequence>
<dbReference type="SUPFAM" id="SSF51735">
    <property type="entry name" value="NAD(P)-binding Rossmann-fold domains"/>
    <property type="match status" value="1"/>
</dbReference>
<feature type="region of interest" description="Disordered" evidence="3">
    <location>
        <begin position="14"/>
        <end position="45"/>
    </location>
</feature>